<dbReference type="EMBL" id="ML121540">
    <property type="protein sequence ID" value="RPB24707.1"/>
    <property type="molecule type" value="Genomic_DNA"/>
</dbReference>
<accession>A0A3N4LP67</accession>
<dbReference type="InParanoid" id="A0A3N4LP67"/>
<dbReference type="AlphaFoldDB" id="A0A3N4LP67"/>
<proteinExistence type="predicted"/>
<gene>
    <name evidence="2" type="ORF">L211DRAFT_143705</name>
</gene>
<name>A0A3N4LP67_9PEZI</name>
<evidence type="ECO:0000256" key="1">
    <source>
        <dbReference type="SAM" id="Phobius"/>
    </source>
</evidence>
<keyword evidence="1" id="KW-0472">Membrane</keyword>
<dbReference type="Proteomes" id="UP000267821">
    <property type="component" value="Unassembled WGS sequence"/>
</dbReference>
<protein>
    <submittedName>
        <fullName evidence="2">Uncharacterized protein</fullName>
    </submittedName>
</protein>
<reference evidence="2 3" key="1">
    <citation type="journal article" date="2018" name="Nat. Ecol. Evol.">
        <title>Pezizomycetes genomes reveal the molecular basis of ectomycorrhizal truffle lifestyle.</title>
        <authorList>
            <person name="Murat C."/>
            <person name="Payen T."/>
            <person name="Noel B."/>
            <person name="Kuo A."/>
            <person name="Morin E."/>
            <person name="Chen J."/>
            <person name="Kohler A."/>
            <person name="Krizsan K."/>
            <person name="Balestrini R."/>
            <person name="Da Silva C."/>
            <person name="Montanini B."/>
            <person name="Hainaut M."/>
            <person name="Levati E."/>
            <person name="Barry K.W."/>
            <person name="Belfiori B."/>
            <person name="Cichocki N."/>
            <person name="Clum A."/>
            <person name="Dockter R.B."/>
            <person name="Fauchery L."/>
            <person name="Guy J."/>
            <person name="Iotti M."/>
            <person name="Le Tacon F."/>
            <person name="Lindquist E.A."/>
            <person name="Lipzen A."/>
            <person name="Malagnac F."/>
            <person name="Mello A."/>
            <person name="Molinier V."/>
            <person name="Miyauchi S."/>
            <person name="Poulain J."/>
            <person name="Riccioni C."/>
            <person name="Rubini A."/>
            <person name="Sitrit Y."/>
            <person name="Splivallo R."/>
            <person name="Traeger S."/>
            <person name="Wang M."/>
            <person name="Zifcakova L."/>
            <person name="Wipf D."/>
            <person name="Zambonelli A."/>
            <person name="Paolocci F."/>
            <person name="Nowrousian M."/>
            <person name="Ottonello S."/>
            <person name="Baldrian P."/>
            <person name="Spatafora J.W."/>
            <person name="Henrissat B."/>
            <person name="Nagy L.G."/>
            <person name="Aury J.M."/>
            <person name="Wincker P."/>
            <person name="Grigoriev I.V."/>
            <person name="Bonfante P."/>
            <person name="Martin F.M."/>
        </authorList>
    </citation>
    <scope>NUCLEOTIDE SEQUENCE [LARGE SCALE GENOMIC DNA]</scope>
    <source>
        <strain evidence="2 3">ATCC MYA-4762</strain>
    </source>
</reference>
<keyword evidence="1" id="KW-0812">Transmembrane</keyword>
<evidence type="ECO:0000313" key="2">
    <source>
        <dbReference type="EMBL" id="RPB24707.1"/>
    </source>
</evidence>
<organism evidence="2 3">
    <name type="scientific">Terfezia boudieri ATCC MYA-4762</name>
    <dbReference type="NCBI Taxonomy" id="1051890"/>
    <lineage>
        <taxon>Eukaryota</taxon>
        <taxon>Fungi</taxon>
        <taxon>Dikarya</taxon>
        <taxon>Ascomycota</taxon>
        <taxon>Pezizomycotina</taxon>
        <taxon>Pezizomycetes</taxon>
        <taxon>Pezizales</taxon>
        <taxon>Pezizaceae</taxon>
        <taxon>Terfezia</taxon>
    </lineage>
</organism>
<evidence type="ECO:0000313" key="3">
    <source>
        <dbReference type="Proteomes" id="UP000267821"/>
    </source>
</evidence>
<sequence>MEIGKNQFVPLSPSEIRRYIGLQYCSNRAICRFSAIALIGVSLLVLVEKR</sequence>
<feature type="transmembrane region" description="Helical" evidence="1">
    <location>
        <begin position="29"/>
        <end position="47"/>
    </location>
</feature>
<keyword evidence="3" id="KW-1185">Reference proteome</keyword>
<keyword evidence="1" id="KW-1133">Transmembrane helix</keyword>